<comment type="similarity">
    <text evidence="5 6">Belongs to the Psb28 family.</text>
</comment>
<comment type="subunit">
    <text evidence="5">Part of the photosystem II complex.</text>
</comment>
<dbReference type="AlphaFoldDB" id="A0A4D6WX46"/>
<dbReference type="GO" id="GO:0009523">
    <property type="term" value="C:photosystem II"/>
    <property type="evidence" value="ECO:0007669"/>
    <property type="project" value="UniProtKB-KW"/>
</dbReference>
<evidence type="ECO:0000256" key="3">
    <source>
        <dbReference type="ARBA" id="ARBA00023136"/>
    </source>
</evidence>
<accession>A0A4D6WX46</accession>
<dbReference type="EMBL" id="MK814700">
    <property type="protein sequence ID" value="QCI07782.1"/>
    <property type="molecule type" value="Genomic_DNA"/>
</dbReference>
<evidence type="ECO:0000256" key="2">
    <source>
        <dbReference type="ARBA" id="ARBA00022531"/>
    </source>
</evidence>
<organism evidence="7">
    <name type="scientific">Pleonosporium borreri</name>
    <dbReference type="NCBI Taxonomy" id="2575635"/>
    <lineage>
        <taxon>Eukaryota</taxon>
        <taxon>Rhodophyta</taxon>
        <taxon>Florideophyceae</taxon>
        <taxon>Rhodymeniophycidae</taxon>
        <taxon>Ceramiales</taxon>
        <taxon>Ceramiaceae</taxon>
        <taxon>Pleonosporium</taxon>
    </lineage>
</organism>
<dbReference type="NCBIfam" id="TIGR03047">
    <property type="entry name" value="PS_II_psb28"/>
    <property type="match status" value="1"/>
</dbReference>
<name>A0A4D6WX46_9FLOR</name>
<dbReference type="HAMAP" id="MF_01370">
    <property type="entry name" value="PSII_Psb28"/>
    <property type="match status" value="1"/>
</dbReference>
<keyword evidence="5" id="KW-0793">Thylakoid</keyword>
<gene>
    <name evidence="7" type="primary">psbW</name>
    <name evidence="5" type="synonym">psb28</name>
</gene>
<comment type="subcellular location">
    <subcellularLocation>
        <location evidence="5">Cellular thylakoid membrane</location>
        <topology evidence="5">Peripheral membrane protein</topology>
        <orientation evidence="5">Cytoplasmic side</orientation>
    </subcellularLocation>
    <subcellularLocation>
        <location evidence="1">Membrane</location>
        <topology evidence="1">Peripheral membrane protein</topology>
    </subcellularLocation>
</comment>
<evidence type="ECO:0000256" key="5">
    <source>
        <dbReference type="HAMAP-Rule" id="MF_01370"/>
    </source>
</evidence>
<evidence type="ECO:0000256" key="4">
    <source>
        <dbReference type="ARBA" id="ARBA00023276"/>
    </source>
</evidence>
<geneLocation type="plastid" evidence="7"/>
<evidence type="ECO:0000256" key="6">
    <source>
        <dbReference type="RuleBase" id="RU003509"/>
    </source>
</evidence>
<reference evidence="7" key="1">
    <citation type="journal article" date="2019" name="Mol. Phylogenet. Evol.">
        <title>Morphological evolution and classification of the red algal order Ceramiales inferred using plastid phylogenomics.</title>
        <authorList>
            <person name="Diaz-Tapia P."/>
            <person name="Pasella M.M."/>
            <person name="Verbruggen H."/>
            <person name="Maggs C.A."/>
        </authorList>
    </citation>
    <scope>NUCLEOTIDE SEQUENCE</scope>
    <source>
        <strain evidence="7">PD2941_1</strain>
    </source>
</reference>
<sequence>MANIQFIKGINETVIPRVQLTRSRDGSTGTAIFNFNKPDIISNNIQEQGDIQGMYLTDEEGLLQTKDVNAKFVNGKPICIESTYIIKSPSEWDRFMRFMERYAKKNNLTFTKATSYKKP</sequence>
<keyword evidence="7" id="KW-0934">Plastid</keyword>
<evidence type="ECO:0000256" key="1">
    <source>
        <dbReference type="ARBA" id="ARBA00004170"/>
    </source>
</evidence>
<dbReference type="GO" id="GO:0042651">
    <property type="term" value="C:thylakoid membrane"/>
    <property type="evidence" value="ECO:0007669"/>
    <property type="project" value="UniProtKB-UniRule"/>
</dbReference>
<dbReference type="PANTHER" id="PTHR34963">
    <property type="match status" value="1"/>
</dbReference>
<dbReference type="Pfam" id="PF03912">
    <property type="entry name" value="Psb28"/>
    <property type="match status" value="1"/>
</dbReference>
<evidence type="ECO:0000313" key="7">
    <source>
        <dbReference type="EMBL" id="QCI07782.1"/>
    </source>
</evidence>
<dbReference type="PANTHER" id="PTHR34963:SF2">
    <property type="entry name" value="PHOTOSYSTEM II REACTION CENTER PSB28 PROTEIN, CHLOROPLASTIC"/>
    <property type="match status" value="1"/>
</dbReference>
<keyword evidence="3 5" id="KW-0472">Membrane</keyword>
<dbReference type="Gene3D" id="2.40.30.220">
    <property type="entry name" value="Photosystem II Psb28"/>
    <property type="match status" value="1"/>
</dbReference>
<reference evidence="7" key="2">
    <citation type="submission" date="2019-04" db="EMBL/GenBank/DDBJ databases">
        <authorList>
            <person name="Pasella M."/>
        </authorList>
    </citation>
    <scope>NUCLEOTIDE SEQUENCE</scope>
    <source>
        <strain evidence="7">PD2941_1</strain>
    </source>
</reference>
<dbReference type="GO" id="GO:0015979">
    <property type="term" value="P:photosynthesis"/>
    <property type="evidence" value="ECO:0007669"/>
    <property type="project" value="UniProtKB-UniRule"/>
</dbReference>
<dbReference type="InterPro" id="IPR005610">
    <property type="entry name" value="PSII_Psb28_class-1"/>
</dbReference>
<dbReference type="InterPro" id="IPR038676">
    <property type="entry name" value="Psb28_c1_sf"/>
</dbReference>
<proteinExistence type="inferred from homology"/>
<keyword evidence="4 5" id="KW-0604">Photosystem II</keyword>
<keyword evidence="2 5" id="KW-0602">Photosynthesis</keyword>
<protein>
    <recommendedName>
        <fullName evidence="5 6">Photosystem II reaction center Psb28 protein</fullName>
    </recommendedName>
    <alternativeName>
        <fullName evidence="5">Photosystem II 13 kDa protein</fullName>
    </alternativeName>
    <alternativeName>
        <fullName evidence="5">Photosystem II reaction center W protein</fullName>
    </alternativeName>
</protein>